<keyword evidence="1" id="KW-0808">Transferase</keyword>
<dbReference type="SMART" id="SM01012">
    <property type="entry name" value="ANTAR"/>
    <property type="match status" value="1"/>
</dbReference>
<dbReference type="GO" id="GO:0016301">
    <property type="term" value="F:kinase activity"/>
    <property type="evidence" value="ECO:0007669"/>
    <property type="project" value="UniProtKB-KW"/>
</dbReference>
<dbReference type="PROSITE" id="PS50921">
    <property type="entry name" value="ANTAR"/>
    <property type="match status" value="1"/>
</dbReference>
<keyword evidence="2" id="KW-0418">Kinase</keyword>
<dbReference type="EMBL" id="PJNE01000001">
    <property type="protein sequence ID" value="PKW27510.1"/>
    <property type="molecule type" value="Genomic_DNA"/>
</dbReference>
<dbReference type="RefSeq" id="WP_101395924.1">
    <property type="nucleotide sequence ID" value="NZ_PJNE01000001.1"/>
</dbReference>
<dbReference type="InterPro" id="IPR036388">
    <property type="entry name" value="WH-like_DNA-bd_sf"/>
</dbReference>
<comment type="caution">
    <text evidence="6">The sequence shown here is derived from an EMBL/GenBank/DDBJ whole genome shotgun (WGS) entry which is preliminary data.</text>
</comment>
<dbReference type="SMART" id="SM00065">
    <property type="entry name" value="GAF"/>
    <property type="match status" value="1"/>
</dbReference>
<evidence type="ECO:0000256" key="4">
    <source>
        <dbReference type="ARBA" id="ARBA00023163"/>
    </source>
</evidence>
<reference evidence="6 7" key="1">
    <citation type="submission" date="2017-12" db="EMBL/GenBank/DDBJ databases">
        <title>Sequencing the genomes of 1000 Actinobacteria strains.</title>
        <authorList>
            <person name="Klenk H.-P."/>
        </authorList>
    </citation>
    <scope>NUCLEOTIDE SEQUENCE [LARGE SCALE GENOMIC DNA]</scope>
    <source>
        <strain evidence="6 7">DSM 12806</strain>
    </source>
</reference>
<dbReference type="SUPFAM" id="SSF55781">
    <property type="entry name" value="GAF domain-like"/>
    <property type="match status" value="1"/>
</dbReference>
<dbReference type="PIRSF" id="PIRSF036625">
    <property type="entry name" value="GAF_ANTAR"/>
    <property type="match status" value="1"/>
</dbReference>
<dbReference type="Pfam" id="PF13185">
    <property type="entry name" value="GAF_2"/>
    <property type="match status" value="1"/>
</dbReference>
<dbReference type="Proteomes" id="UP000233781">
    <property type="component" value="Unassembled WGS sequence"/>
</dbReference>
<accession>A0A2N3YKX9</accession>
<dbReference type="InterPro" id="IPR003018">
    <property type="entry name" value="GAF"/>
</dbReference>
<evidence type="ECO:0000313" key="7">
    <source>
        <dbReference type="Proteomes" id="UP000233781"/>
    </source>
</evidence>
<dbReference type="Gene3D" id="1.10.10.10">
    <property type="entry name" value="Winged helix-like DNA-binding domain superfamily/Winged helix DNA-binding domain"/>
    <property type="match status" value="1"/>
</dbReference>
<evidence type="ECO:0000256" key="1">
    <source>
        <dbReference type="ARBA" id="ARBA00022679"/>
    </source>
</evidence>
<dbReference type="Gene3D" id="3.30.450.40">
    <property type="match status" value="1"/>
</dbReference>
<dbReference type="OrthoDB" id="3688893at2"/>
<protein>
    <submittedName>
        <fullName evidence="6">GAF domain-containing protein</fullName>
    </submittedName>
</protein>
<evidence type="ECO:0000256" key="2">
    <source>
        <dbReference type="ARBA" id="ARBA00022777"/>
    </source>
</evidence>
<evidence type="ECO:0000256" key="3">
    <source>
        <dbReference type="ARBA" id="ARBA00023015"/>
    </source>
</evidence>
<dbReference type="InterPro" id="IPR011006">
    <property type="entry name" value="CheY-like_superfamily"/>
</dbReference>
<keyword evidence="3" id="KW-0805">Transcription regulation</keyword>
<evidence type="ECO:0000313" key="6">
    <source>
        <dbReference type="EMBL" id="PKW27510.1"/>
    </source>
</evidence>
<gene>
    <name evidence="6" type="ORF">ATL31_2356</name>
</gene>
<feature type="domain" description="ANTAR" evidence="5">
    <location>
        <begin position="161"/>
        <end position="222"/>
    </location>
</feature>
<organism evidence="6 7">
    <name type="scientific">Phycicoccus duodecadis</name>
    <dbReference type="NCBI Taxonomy" id="173053"/>
    <lineage>
        <taxon>Bacteria</taxon>
        <taxon>Bacillati</taxon>
        <taxon>Actinomycetota</taxon>
        <taxon>Actinomycetes</taxon>
        <taxon>Micrococcales</taxon>
        <taxon>Intrasporangiaceae</taxon>
        <taxon>Phycicoccus</taxon>
    </lineage>
</organism>
<dbReference type="InterPro" id="IPR012074">
    <property type="entry name" value="GAF_ANTAR"/>
</dbReference>
<dbReference type="GO" id="GO:0003723">
    <property type="term" value="F:RNA binding"/>
    <property type="evidence" value="ECO:0007669"/>
    <property type="project" value="InterPro"/>
</dbReference>
<dbReference type="SUPFAM" id="SSF52172">
    <property type="entry name" value="CheY-like"/>
    <property type="match status" value="1"/>
</dbReference>
<proteinExistence type="predicted"/>
<dbReference type="Pfam" id="PF03861">
    <property type="entry name" value="ANTAR"/>
    <property type="match status" value="1"/>
</dbReference>
<dbReference type="InterPro" id="IPR005561">
    <property type="entry name" value="ANTAR"/>
</dbReference>
<sequence length="232" mass="24807">MTVTAYKALAQVVLVDRPLEDVLNEVAAIAQAHIPGSEATSITLVRADRAWTAAYSDQLALDADELQYREGYGPCMDAGRTGLPMIVRDMRTEERWPAYTPRVVQRGVLSSLSVPLPFQGVTVGALNNYSREPDAFGDEALAVANDITSFIGVAVMNADAHAEATSTAAQMRAALDSRKTIDMALGIIIATNHCSPDEAFTILSQASQNTNRKLRELAADLVAAEAKARSGS</sequence>
<keyword evidence="4" id="KW-0804">Transcription</keyword>
<dbReference type="InterPro" id="IPR029016">
    <property type="entry name" value="GAF-like_dom_sf"/>
</dbReference>
<dbReference type="AlphaFoldDB" id="A0A2N3YKX9"/>
<name>A0A2N3YKX9_9MICO</name>
<keyword evidence="7" id="KW-1185">Reference proteome</keyword>
<evidence type="ECO:0000259" key="5">
    <source>
        <dbReference type="PROSITE" id="PS50921"/>
    </source>
</evidence>